<dbReference type="Pfam" id="PF13439">
    <property type="entry name" value="Glyco_transf_4"/>
    <property type="match status" value="1"/>
</dbReference>
<evidence type="ECO:0000313" key="3">
    <source>
        <dbReference type="EMBL" id="GHF37173.1"/>
    </source>
</evidence>
<evidence type="ECO:0000256" key="1">
    <source>
        <dbReference type="ARBA" id="ARBA00022679"/>
    </source>
</evidence>
<feature type="domain" description="Glycosyltransferase subfamily 4-like N-terminal" evidence="2">
    <location>
        <begin position="147"/>
        <end position="218"/>
    </location>
</feature>
<dbReference type="Proteomes" id="UP000619376">
    <property type="component" value="Unassembled WGS sequence"/>
</dbReference>
<dbReference type="SUPFAM" id="SSF53756">
    <property type="entry name" value="UDP-Glycosyltransferase/glycogen phosphorylase"/>
    <property type="match status" value="1"/>
</dbReference>
<protein>
    <submittedName>
        <fullName evidence="3">Mannosyltransferase</fullName>
    </submittedName>
</protein>
<dbReference type="CDD" id="cd03809">
    <property type="entry name" value="GT4_MtfB-like"/>
    <property type="match status" value="1"/>
</dbReference>
<dbReference type="InterPro" id="IPR028098">
    <property type="entry name" value="Glyco_trans_4-like_N"/>
</dbReference>
<dbReference type="EMBL" id="BNAJ01000002">
    <property type="protein sequence ID" value="GHF37173.1"/>
    <property type="molecule type" value="Genomic_DNA"/>
</dbReference>
<comment type="caution">
    <text evidence="3">The sequence shown here is derived from an EMBL/GenBank/DDBJ whole genome shotgun (WGS) entry which is preliminary data.</text>
</comment>
<name>A0ABQ3JKL6_9DEIO</name>
<gene>
    <name evidence="3" type="ORF">GCM10017781_12310</name>
</gene>
<dbReference type="PANTHER" id="PTHR46401">
    <property type="entry name" value="GLYCOSYLTRANSFERASE WBBK-RELATED"/>
    <property type="match status" value="1"/>
</dbReference>
<keyword evidence="1" id="KW-0808">Transferase</keyword>
<dbReference type="Pfam" id="PF13692">
    <property type="entry name" value="Glyco_trans_1_4"/>
    <property type="match status" value="1"/>
</dbReference>
<organism evidence="3 4">
    <name type="scientific">Deinococcus metalli</name>
    <dbReference type="NCBI Taxonomy" id="1141878"/>
    <lineage>
        <taxon>Bacteria</taxon>
        <taxon>Thermotogati</taxon>
        <taxon>Deinococcota</taxon>
        <taxon>Deinococci</taxon>
        <taxon>Deinococcales</taxon>
        <taxon>Deinococcaceae</taxon>
        <taxon>Deinococcus</taxon>
    </lineage>
</organism>
<sequence length="412" mass="44806">MPLFWLGTVIHLCMPQVLNLFHLPLEFTIKFNCVPSGPLAAARRFDADTRPMLERLTPPCPLSPYLEDRPLPFVVNTRSLNASRHAGVQRYVSNLLRALPGPVKTLSSRPAAGLAEAQLWEQVILPTQLRGRLLFSPANSGPVRLRRQVVTVHDVATLDHPEWFAGRFAAWYRWMLPRLIASAQHVITVSNHSRDRILALTDAAPDRVTAIPLGIEPAFRPADPAAVQAVKQRHAIDGRYALVVGSIEPRKNLATLFRAWSGWIDRPDDLCLVVAGSAGHAFAGSGFGTPPPGCRLIGRVADADLPALYSGATFFAFPSVYEGFGLPPLEAMACGTPVIVSNATSLPEVVGEAGLLLDPHDPQAWTQAMRHLIHDEAARRSLGAAGHAHAGRFSWHATAQATQSILEQEAAR</sequence>
<proteinExistence type="predicted"/>
<evidence type="ECO:0000313" key="4">
    <source>
        <dbReference type="Proteomes" id="UP000619376"/>
    </source>
</evidence>
<accession>A0ABQ3JKL6</accession>
<keyword evidence="4" id="KW-1185">Reference proteome</keyword>
<keyword evidence="3" id="KW-0328">Glycosyltransferase</keyword>
<dbReference type="Gene3D" id="3.40.50.2000">
    <property type="entry name" value="Glycogen Phosphorylase B"/>
    <property type="match status" value="2"/>
</dbReference>
<dbReference type="GO" id="GO:0016757">
    <property type="term" value="F:glycosyltransferase activity"/>
    <property type="evidence" value="ECO:0007669"/>
    <property type="project" value="UniProtKB-KW"/>
</dbReference>
<reference evidence="4" key="1">
    <citation type="journal article" date="2019" name="Int. J. Syst. Evol. Microbiol.">
        <title>The Global Catalogue of Microorganisms (GCM) 10K type strain sequencing project: providing services to taxonomists for standard genome sequencing and annotation.</title>
        <authorList>
            <consortium name="The Broad Institute Genomics Platform"/>
            <consortium name="The Broad Institute Genome Sequencing Center for Infectious Disease"/>
            <person name="Wu L."/>
            <person name="Ma J."/>
        </authorList>
    </citation>
    <scope>NUCLEOTIDE SEQUENCE [LARGE SCALE GENOMIC DNA]</scope>
    <source>
        <strain evidence="4">CGMCC 1.18437</strain>
    </source>
</reference>
<dbReference type="PANTHER" id="PTHR46401:SF2">
    <property type="entry name" value="GLYCOSYLTRANSFERASE WBBK-RELATED"/>
    <property type="match status" value="1"/>
</dbReference>
<evidence type="ECO:0000259" key="2">
    <source>
        <dbReference type="Pfam" id="PF13439"/>
    </source>
</evidence>